<dbReference type="SUPFAM" id="SSF51445">
    <property type="entry name" value="(Trans)glycosidases"/>
    <property type="match status" value="1"/>
</dbReference>
<dbReference type="EMBL" id="JAENRR010000062">
    <property type="protein sequence ID" value="MBK3519319.1"/>
    <property type="molecule type" value="Genomic_DNA"/>
</dbReference>
<feature type="signal peptide" evidence="7">
    <location>
        <begin position="1"/>
        <end position="19"/>
    </location>
</feature>
<proteinExistence type="inferred from homology"/>
<dbReference type="Proteomes" id="UP000605676">
    <property type="component" value="Unassembled WGS sequence"/>
</dbReference>
<gene>
    <name evidence="9" type="ORF">JIV24_18375</name>
</gene>
<protein>
    <recommendedName>
        <fullName evidence="3">alpha-L-fucosidase</fullName>
        <ecNumber evidence="3">3.2.1.51</ecNumber>
    </recommendedName>
</protein>
<dbReference type="InterPro" id="IPR016286">
    <property type="entry name" value="FUC_metazoa-typ"/>
</dbReference>
<dbReference type="PANTHER" id="PTHR10030">
    <property type="entry name" value="ALPHA-L-FUCOSIDASE"/>
    <property type="match status" value="1"/>
</dbReference>
<evidence type="ECO:0000256" key="6">
    <source>
        <dbReference type="ARBA" id="ARBA00023295"/>
    </source>
</evidence>
<dbReference type="RefSeq" id="WP_200466539.1">
    <property type="nucleotide sequence ID" value="NZ_JAENRR010000062.1"/>
</dbReference>
<evidence type="ECO:0000259" key="8">
    <source>
        <dbReference type="Pfam" id="PF01120"/>
    </source>
</evidence>
<evidence type="ECO:0000256" key="1">
    <source>
        <dbReference type="ARBA" id="ARBA00004071"/>
    </source>
</evidence>
<dbReference type="PANTHER" id="PTHR10030:SF37">
    <property type="entry name" value="ALPHA-L-FUCOSIDASE-RELATED"/>
    <property type="match status" value="1"/>
</dbReference>
<keyword evidence="4 7" id="KW-0732">Signal</keyword>
<evidence type="ECO:0000256" key="2">
    <source>
        <dbReference type="ARBA" id="ARBA00007951"/>
    </source>
</evidence>
<comment type="caution">
    <text evidence="9">The sequence shown here is derived from an EMBL/GenBank/DDBJ whole genome shotgun (WGS) entry which is preliminary data.</text>
</comment>
<keyword evidence="5" id="KW-0378">Hydrolase</keyword>
<dbReference type="InterPro" id="IPR017853">
    <property type="entry name" value="GH"/>
</dbReference>
<evidence type="ECO:0000256" key="3">
    <source>
        <dbReference type="ARBA" id="ARBA00012662"/>
    </source>
</evidence>
<evidence type="ECO:0000256" key="4">
    <source>
        <dbReference type="ARBA" id="ARBA00022729"/>
    </source>
</evidence>
<evidence type="ECO:0000313" key="10">
    <source>
        <dbReference type="Proteomes" id="UP000605676"/>
    </source>
</evidence>
<organism evidence="9 10">
    <name type="scientific">Carboxylicivirga marina</name>
    <dbReference type="NCBI Taxonomy" id="2800988"/>
    <lineage>
        <taxon>Bacteria</taxon>
        <taxon>Pseudomonadati</taxon>
        <taxon>Bacteroidota</taxon>
        <taxon>Bacteroidia</taxon>
        <taxon>Marinilabiliales</taxon>
        <taxon>Marinilabiliaceae</taxon>
        <taxon>Carboxylicivirga</taxon>
    </lineage>
</organism>
<name>A0ABS1HQ79_9BACT</name>
<dbReference type="InterPro" id="IPR000933">
    <property type="entry name" value="Glyco_hydro_29"/>
</dbReference>
<dbReference type="InterPro" id="IPR057739">
    <property type="entry name" value="Glyco_hydro_29_N"/>
</dbReference>
<feature type="domain" description="Glycoside hydrolase family 29 N-terminal" evidence="8">
    <location>
        <begin position="20"/>
        <end position="331"/>
    </location>
</feature>
<dbReference type="SMART" id="SM00812">
    <property type="entry name" value="Alpha_L_fucos"/>
    <property type="match status" value="1"/>
</dbReference>
<dbReference type="PIRSF" id="PIRSF001092">
    <property type="entry name" value="Alpha-L-fucosidase"/>
    <property type="match status" value="1"/>
</dbReference>
<keyword evidence="6" id="KW-0326">Glycosidase</keyword>
<dbReference type="Gene3D" id="3.20.20.80">
    <property type="entry name" value="Glycosidases"/>
    <property type="match status" value="1"/>
</dbReference>
<accession>A0ABS1HQ79</accession>
<dbReference type="EC" id="3.2.1.51" evidence="3"/>
<dbReference type="PRINTS" id="PR00741">
    <property type="entry name" value="GLHYDRLASE29"/>
</dbReference>
<reference evidence="9 10" key="1">
    <citation type="submission" date="2021-01" db="EMBL/GenBank/DDBJ databases">
        <title>Carboxyliciviraga sp.nov., isolated from coastal sediments.</title>
        <authorList>
            <person name="Lu D."/>
            <person name="Zhang T."/>
        </authorList>
    </citation>
    <scope>NUCLEOTIDE SEQUENCE [LARGE SCALE GENOMIC DNA]</scope>
    <source>
        <strain evidence="9 10">N1Y132</strain>
    </source>
</reference>
<keyword evidence="10" id="KW-1185">Reference proteome</keyword>
<comment type="function">
    <text evidence="1">Alpha-L-fucosidase is responsible for hydrolyzing the alpha-1,6-linked fucose joined to the reducing-end N-acetylglucosamine of the carbohydrate moieties of glycoproteins.</text>
</comment>
<sequence>MKNILVLLLAAVFTLTVSAQKNEQESEKEKAKRMQWFKDAKLGIFIHYGIYAVNGIDESWSFYNGYINYDDYMKQLDGFTASQFDANEWASIIKESGAKYSVLTTKHHDGVALWNSDTDHYNTVKNSAGQKDIVTPFVKALKKKDIKVGLYYSLIDWSYPDYPGHLRNEKRYAKDEERWNRFTDFYFTQMTELSKRFDPDLYWFDGDWEHSAEEWKSKELRELMLKYNKNIILNSRLRGYGDYDTPEQGAPIKKPNNPYWELCMTMNDSWGYQHNDHNYKTPYQLLRIFVDCINMGGNLLLDIGPKEDGSIPQPQLDILKEFGRWTKKHSEAIYETHAGIDYKHYNGPTAISKDGETLYLYLDRKPNHKVLVNGLDVDISSVRVVGTDAPLNYEFNNNLLSIDVKAEVCDPAITVIAIDLKSSIRLINPVTTLKEYEMAEVTKSDRWNKKHQIALEDMTDAIPSGHYNGPTAVSKDKNILYLMVDGKNNGPLVLRGLKNKINRIWVVGNGTKLSHKVIGKQYWSAVPGITYIDLPHKVLDNEMTVIAVLLDGELDLYRGKGHVIESN</sequence>
<evidence type="ECO:0000313" key="9">
    <source>
        <dbReference type="EMBL" id="MBK3519319.1"/>
    </source>
</evidence>
<dbReference type="Pfam" id="PF01120">
    <property type="entry name" value="Alpha_L_fucos"/>
    <property type="match status" value="1"/>
</dbReference>
<evidence type="ECO:0000256" key="5">
    <source>
        <dbReference type="ARBA" id="ARBA00022801"/>
    </source>
</evidence>
<comment type="similarity">
    <text evidence="2">Belongs to the glycosyl hydrolase 29 family.</text>
</comment>
<feature type="chain" id="PRO_5046856960" description="alpha-L-fucosidase" evidence="7">
    <location>
        <begin position="20"/>
        <end position="567"/>
    </location>
</feature>
<evidence type="ECO:0000256" key="7">
    <source>
        <dbReference type="SAM" id="SignalP"/>
    </source>
</evidence>